<feature type="region of interest" description="Disordered" evidence="2">
    <location>
        <begin position="1"/>
        <end position="32"/>
    </location>
</feature>
<accession>A0A1T4RVW4</accession>
<dbReference type="OrthoDB" id="3532062at2"/>
<dbReference type="STRING" id="1122192.SAMN02745673_03044"/>
<name>A0A1T4RVW4_9ACTN</name>
<evidence type="ECO:0000256" key="1">
    <source>
        <dbReference type="ARBA" id="ARBA00005721"/>
    </source>
</evidence>
<reference evidence="3 4" key="1">
    <citation type="submission" date="2017-02" db="EMBL/GenBank/DDBJ databases">
        <authorList>
            <person name="Peterson S.W."/>
        </authorList>
    </citation>
    <scope>NUCLEOTIDE SEQUENCE [LARGE SCALE GENOMIC DNA]</scope>
    <source>
        <strain evidence="3 4">DSM 45154</strain>
    </source>
</reference>
<evidence type="ECO:0000313" key="4">
    <source>
        <dbReference type="Proteomes" id="UP000190637"/>
    </source>
</evidence>
<dbReference type="Proteomes" id="UP000190637">
    <property type="component" value="Unassembled WGS sequence"/>
</dbReference>
<comment type="similarity">
    <text evidence="1">Belongs to the asp23 family.</text>
</comment>
<proteinExistence type="inferred from homology"/>
<dbReference type="RefSeq" id="WP_078762329.1">
    <property type="nucleotide sequence ID" value="NZ_FUWS01000007.1"/>
</dbReference>
<sequence length="131" mass="13964">MSTTAAPPRTVPRQRPRPAEPEQRGSTTIPERVVAKIAARAAAEVGGTRRVGGGVTALLGSSSRPAKASARINGTTVSLRLGIAVRYPAPVRSTAREVREHVRERVEQTTGLTVRHIDIEITGLVRDGRAD</sequence>
<dbReference type="Pfam" id="PF03780">
    <property type="entry name" value="Asp23"/>
    <property type="match status" value="1"/>
</dbReference>
<protein>
    <submittedName>
        <fullName evidence="3">Uncharacterized conserved protein YloU, alkaline shock protein (Asp23) family</fullName>
    </submittedName>
</protein>
<evidence type="ECO:0000313" key="3">
    <source>
        <dbReference type="EMBL" id="SKA20144.1"/>
    </source>
</evidence>
<keyword evidence="4" id="KW-1185">Reference proteome</keyword>
<dbReference type="PANTHER" id="PTHR34297">
    <property type="entry name" value="HYPOTHETICAL CYTOSOLIC PROTEIN-RELATED"/>
    <property type="match status" value="1"/>
</dbReference>
<evidence type="ECO:0000256" key="2">
    <source>
        <dbReference type="SAM" id="MobiDB-lite"/>
    </source>
</evidence>
<organism evidence="3 4">
    <name type="scientific">Marinactinospora thermotolerans DSM 45154</name>
    <dbReference type="NCBI Taxonomy" id="1122192"/>
    <lineage>
        <taxon>Bacteria</taxon>
        <taxon>Bacillati</taxon>
        <taxon>Actinomycetota</taxon>
        <taxon>Actinomycetes</taxon>
        <taxon>Streptosporangiales</taxon>
        <taxon>Nocardiopsidaceae</taxon>
        <taxon>Marinactinospora</taxon>
    </lineage>
</organism>
<gene>
    <name evidence="3" type="ORF">SAMN02745673_03044</name>
</gene>
<feature type="compositionally biased region" description="Low complexity" evidence="2">
    <location>
        <begin position="1"/>
        <end position="13"/>
    </location>
</feature>
<dbReference type="EMBL" id="FUWS01000007">
    <property type="protein sequence ID" value="SKA20144.1"/>
    <property type="molecule type" value="Genomic_DNA"/>
</dbReference>
<dbReference type="InterPro" id="IPR005531">
    <property type="entry name" value="Asp23"/>
</dbReference>
<dbReference type="AlphaFoldDB" id="A0A1T4RVW4"/>